<dbReference type="AlphaFoldDB" id="A0A9E4KGK8"/>
<dbReference type="InterPro" id="IPR001036">
    <property type="entry name" value="Acrflvin-R"/>
</dbReference>
<sequence>MNIGEYSVRTPVISWLLVIILVGGGLLSFDKMGKLEDPAFTIKNAKVITLYPGASAQEVQDEVTYHIEDAIQRLEQVKRINMSISRPGMSDISIEFKDKYRADDFPGIYDELRRKIVDMKNKLPPGAQDPMVIDDFGDVFGVYLALTGQGYSWRDLWDFADYLKQELVLVPGIRKISIGGEQKEVVYVDMSRERLGELGISPSSIAQLLQSQNAVVTAGHGNVQRQRLRIVPSGELESVTSIGDILVASDDKRLIYLKDIATITRAYDEVPSQHYYLNGKPALTIGISMLTGENVVAVGEHLRSRIEELIPNIPIGMEIKEIYNQPAEVDKSVSGFIVSVGQAVAIVIIVLLAFMGLRVGFIIGAVLLITVSGTLLLMYLDGIELQRISLGALVIALGMLVDNAIVVAEGMLVRMQSGMRAAQAARETVGKTIWALLGGTVIGILAFSAIGLSQDSTGEFANSLFWVILYSLLLSWVTAISTTPLLCALLLKPGTATTDQGEDPYGSGVFKLFRNLVDRAIRLRWITVGFVIGLFVLAVIGFGSVKQAFFPESNTPMFFVDIWEIEGTDIRATREDTLKINQFLLEQEGVEQTSITIGGGHQRFTLVYSPKETSSVYSQIIVKTDTRERITEVWEKVDRHMKEHYPWTDPIIKSLRIGPGRDSKIEARFQGPDPIVLRKLSLQAQQIMRADPEAKDIRDDWRQPVKMIRPIFNEQVGRQLGITRESLAYALQYAMDGTPVGQFRDGIRVLPIYMRASEDERNDVGNLRDIVLWSPVLNQSVPAAQVVNGFETVFENPLIRSRDRIQTIIAQCNPTVELATPLFNRLKPQIEAIELPPGYSFSWGGEYEDSKNAQAGLASSLPFGFLVMILVSILLFGKLRQPLIIWLTVPLAIVGITAGLLGFNGAFDFMSLLGALSLIGLLIKNAIVLIDEIDQQIANEKPGYEAILDSTVSRLRPVVLAAATTILGLIPLLQDVFFVNMSLTIMAGLGFATLLTLLFVPTLYAIMFKIEAPAE</sequence>
<evidence type="ECO:0000313" key="3">
    <source>
        <dbReference type="Proteomes" id="UP000886667"/>
    </source>
</evidence>
<dbReference type="PANTHER" id="PTHR32063:SF18">
    <property type="entry name" value="CATION EFFLUX SYSTEM PROTEIN"/>
    <property type="match status" value="1"/>
</dbReference>
<feature type="transmembrane region" description="Helical" evidence="1">
    <location>
        <begin position="392"/>
        <end position="412"/>
    </location>
</feature>
<feature type="transmembrane region" description="Helical" evidence="1">
    <location>
        <begin position="464"/>
        <end position="491"/>
    </location>
</feature>
<feature type="transmembrane region" description="Helical" evidence="1">
    <location>
        <begin position="523"/>
        <end position="545"/>
    </location>
</feature>
<feature type="transmembrane region" description="Helical" evidence="1">
    <location>
        <begin position="12"/>
        <end position="29"/>
    </location>
</feature>
<dbReference type="GO" id="GO:0005886">
    <property type="term" value="C:plasma membrane"/>
    <property type="evidence" value="ECO:0007669"/>
    <property type="project" value="TreeGrafter"/>
</dbReference>
<keyword evidence="1" id="KW-1133">Transmembrane helix</keyword>
<dbReference type="Proteomes" id="UP000886667">
    <property type="component" value="Unassembled WGS sequence"/>
</dbReference>
<name>A0A9E4KGK8_9GAMM</name>
<organism evidence="2 3">
    <name type="scientific">Candidatus Thiodiazotropha taylori</name>
    <dbReference type="NCBI Taxonomy" id="2792791"/>
    <lineage>
        <taxon>Bacteria</taxon>
        <taxon>Pseudomonadati</taxon>
        <taxon>Pseudomonadota</taxon>
        <taxon>Gammaproteobacteria</taxon>
        <taxon>Chromatiales</taxon>
        <taxon>Sedimenticolaceae</taxon>
        <taxon>Candidatus Thiodiazotropha</taxon>
    </lineage>
</organism>
<dbReference type="EMBL" id="JAEPCM010000565">
    <property type="protein sequence ID" value="MCG7947807.1"/>
    <property type="molecule type" value="Genomic_DNA"/>
</dbReference>
<evidence type="ECO:0000256" key="1">
    <source>
        <dbReference type="SAM" id="Phobius"/>
    </source>
</evidence>
<keyword evidence="1" id="KW-0472">Membrane</keyword>
<feature type="transmembrane region" description="Helical" evidence="1">
    <location>
        <begin position="909"/>
        <end position="930"/>
    </location>
</feature>
<dbReference type="InterPro" id="IPR027463">
    <property type="entry name" value="AcrB_DN_DC_subdom"/>
</dbReference>
<reference evidence="2" key="1">
    <citation type="journal article" date="2021" name="Proc. Natl. Acad. Sci. U.S.A.">
        <title>Global biogeography of chemosynthetic symbionts reveals both localized and globally distributed symbiont groups. .</title>
        <authorList>
            <person name="Osvatic J.T."/>
            <person name="Wilkins L.G.E."/>
            <person name="Leibrecht L."/>
            <person name="Leray M."/>
            <person name="Zauner S."/>
            <person name="Polzin J."/>
            <person name="Camacho Y."/>
            <person name="Gros O."/>
            <person name="van Gils J.A."/>
            <person name="Eisen J.A."/>
            <person name="Petersen J.M."/>
            <person name="Yuen B."/>
        </authorList>
    </citation>
    <scope>NUCLEOTIDE SEQUENCE</scope>
    <source>
        <strain evidence="2">MAGclacostrist064TRANS</strain>
    </source>
</reference>
<dbReference type="SUPFAM" id="SSF82693">
    <property type="entry name" value="Multidrug efflux transporter AcrB pore domain, PN1, PN2, PC1 and PC2 subdomains"/>
    <property type="match status" value="2"/>
</dbReference>
<dbReference type="Gene3D" id="3.30.2090.10">
    <property type="entry name" value="Multidrug efflux transporter AcrB TolC docking domain, DN and DC subdomains"/>
    <property type="match status" value="2"/>
</dbReference>
<proteinExistence type="predicted"/>
<dbReference type="PRINTS" id="PR00702">
    <property type="entry name" value="ACRIFLAVINRP"/>
</dbReference>
<gene>
    <name evidence="2" type="ORF">JAZ07_15805</name>
</gene>
<feature type="transmembrane region" description="Helical" evidence="1">
    <location>
        <begin position="985"/>
        <end position="1006"/>
    </location>
</feature>
<dbReference type="PANTHER" id="PTHR32063">
    <property type="match status" value="1"/>
</dbReference>
<dbReference type="Gene3D" id="3.30.70.1440">
    <property type="entry name" value="Multidrug efflux transporter AcrB pore domain"/>
    <property type="match status" value="1"/>
</dbReference>
<feature type="transmembrane region" description="Helical" evidence="1">
    <location>
        <begin position="857"/>
        <end position="876"/>
    </location>
</feature>
<comment type="caution">
    <text evidence="2">The sequence shown here is derived from an EMBL/GenBank/DDBJ whole genome shotgun (WGS) entry which is preliminary data.</text>
</comment>
<feature type="transmembrane region" description="Helical" evidence="1">
    <location>
        <begin position="361"/>
        <end position="380"/>
    </location>
</feature>
<dbReference type="SUPFAM" id="SSF82714">
    <property type="entry name" value="Multidrug efflux transporter AcrB TolC docking domain, DN and DC subdomains"/>
    <property type="match status" value="2"/>
</dbReference>
<dbReference type="Gene3D" id="1.20.1640.10">
    <property type="entry name" value="Multidrug efflux transporter AcrB transmembrane domain"/>
    <property type="match status" value="2"/>
</dbReference>
<dbReference type="GO" id="GO:0042910">
    <property type="term" value="F:xenobiotic transmembrane transporter activity"/>
    <property type="evidence" value="ECO:0007669"/>
    <property type="project" value="TreeGrafter"/>
</dbReference>
<keyword evidence="1" id="KW-0812">Transmembrane</keyword>
<evidence type="ECO:0000313" key="2">
    <source>
        <dbReference type="EMBL" id="MCG7947807.1"/>
    </source>
</evidence>
<feature type="transmembrane region" description="Helical" evidence="1">
    <location>
        <begin position="958"/>
        <end position="979"/>
    </location>
</feature>
<feature type="transmembrane region" description="Helical" evidence="1">
    <location>
        <begin position="333"/>
        <end position="354"/>
    </location>
</feature>
<feature type="transmembrane region" description="Helical" evidence="1">
    <location>
        <begin position="433"/>
        <end position="452"/>
    </location>
</feature>
<dbReference type="Pfam" id="PF00873">
    <property type="entry name" value="ACR_tran"/>
    <property type="match status" value="1"/>
</dbReference>
<dbReference type="SUPFAM" id="SSF82866">
    <property type="entry name" value="Multidrug efflux transporter AcrB transmembrane domain"/>
    <property type="match status" value="2"/>
</dbReference>
<feature type="transmembrane region" description="Helical" evidence="1">
    <location>
        <begin position="883"/>
        <end position="903"/>
    </location>
</feature>
<dbReference type="Gene3D" id="3.30.70.1320">
    <property type="entry name" value="Multidrug efflux transporter AcrB pore domain like"/>
    <property type="match status" value="1"/>
</dbReference>
<accession>A0A9E4KGK8</accession>
<dbReference type="Gene3D" id="3.30.70.1430">
    <property type="entry name" value="Multidrug efflux transporter AcrB pore domain"/>
    <property type="match status" value="2"/>
</dbReference>
<protein>
    <submittedName>
        <fullName evidence="2">Efflux RND transporter permease subunit</fullName>
    </submittedName>
</protein>